<dbReference type="InterPro" id="IPR002798">
    <property type="entry name" value="SpoIIM-like"/>
</dbReference>
<evidence type="ECO:0000256" key="1">
    <source>
        <dbReference type="SAM" id="Phobius"/>
    </source>
</evidence>
<keyword evidence="1" id="KW-1133">Transmembrane helix</keyword>
<keyword evidence="1" id="KW-0812">Transmembrane</keyword>
<comment type="caution">
    <text evidence="2">The sequence shown here is derived from an EMBL/GenBank/DDBJ whole genome shotgun (WGS) entry which is preliminary data.</text>
</comment>
<dbReference type="EMBL" id="JAATJL010000001">
    <property type="protein sequence ID" value="NJC21758.1"/>
    <property type="molecule type" value="Genomic_DNA"/>
</dbReference>
<name>A0A846RF35_9MICC</name>
<dbReference type="Pfam" id="PF01944">
    <property type="entry name" value="SpoIIM"/>
    <property type="match status" value="1"/>
</dbReference>
<dbReference type="RefSeq" id="WP_342450278.1">
    <property type="nucleotide sequence ID" value="NZ_JAATJL010000001.1"/>
</dbReference>
<dbReference type="PANTHER" id="PTHR35337">
    <property type="entry name" value="SLR1478 PROTEIN"/>
    <property type="match status" value="1"/>
</dbReference>
<protein>
    <submittedName>
        <fullName evidence="2">Putative membrane protein SpoIIM required for sporulation</fullName>
    </submittedName>
</protein>
<gene>
    <name evidence="2" type="ORF">BJ994_000834</name>
</gene>
<reference evidence="2 3" key="1">
    <citation type="submission" date="2020-03" db="EMBL/GenBank/DDBJ databases">
        <title>Sequencing the genomes of 1000 actinobacteria strains.</title>
        <authorList>
            <person name="Klenk H.-P."/>
        </authorList>
    </citation>
    <scope>NUCLEOTIDE SEQUENCE [LARGE SCALE GENOMIC DNA]</scope>
    <source>
        <strain evidence="2 3">DSM 16403</strain>
    </source>
</reference>
<sequence>MDLDAFEAVNRPDWNRLDSLTRQRRLHGEDSDELLDLYQRTSTHLSMIRSVAPESALSNELSMRLSRARTKFTGARSNVLEDVARFLVISLPAAFYRVRWLTIIIGVLFVGVAWLYGAWVANTPGVIAALGSDEEIRRYVEEDFVDYYSENPPASFAGLVWTNNAWIAVQAVAFGITGFWSPFILYQNAQGVGMAGGMMASYDRLDVFFIYILPHGFMELTAIFVAAAAGLRIFWAWVSPGARTRSQALAEEGRSLITVALGLVLVLLVSGLVEGFVTPSPLPVWARIGIGFVVFALYWVYTFVLGRRAVRAGYTSDLSDVDRGATVLTA</sequence>
<dbReference type="PANTHER" id="PTHR35337:SF1">
    <property type="entry name" value="SLR1478 PROTEIN"/>
    <property type="match status" value="1"/>
</dbReference>
<feature type="transmembrane region" description="Helical" evidence="1">
    <location>
        <begin position="255"/>
        <end position="277"/>
    </location>
</feature>
<keyword evidence="3" id="KW-1185">Reference proteome</keyword>
<feature type="transmembrane region" description="Helical" evidence="1">
    <location>
        <begin position="207"/>
        <end position="235"/>
    </location>
</feature>
<accession>A0A846RF35</accession>
<keyword evidence="1" id="KW-0472">Membrane</keyword>
<evidence type="ECO:0000313" key="2">
    <source>
        <dbReference type="EMBL" id="NJC21758.1"/>
    </source>
</evidence>
<evidence type="ECO:0000313" key="3">
    <source>
        <dbReference type="Proteomes" id="UP000547458"/>
    </source>
</evidence>
<feature type="transmembrane region" description="Helical" evidence="1">
    <location>
        <begin position="165"/>
        <end position="186"/>
    </location>
</feature>
<feature type="transmembrane region" description="Helical" evidence="1">
    <location>
        <begin position="100"/>
        <end position="121"/>
    </location>
</feature>
<organism evidence="2 3">
    <name type="scientific">Arthrobacter pigmenti</name>
    <dbReference type="NCBI Taxonomy" id="271432"/>
    <lineage>
        <taxon>Bacteria</taxon>
        <taxon>Bacillati</taxon>
        <taxon>Actinomycetota</taxon>
        <taxon>Actinomycetes</taxon>
        <taxon>Micrococcales</taxon>
        <taxon>Micrococcaceae</taxon>
        <taxon>Arthrobacter</taxon>
    </lineage>
</organism>
<proteinExistence type="predicted"/>
<feature type="transmembrane region" description="Helical" evidence="1">
    <location>
        <begin position="284"/>
        <end position="301"/>
    </location>
</feature>
<dbReference type="AlphaFoldDB" id="A0A846RF35"/>
<dbReference type="Proteomes" id="UP000547458">
    <property type="component" value="Unassembled WGS sequence"/>
</dbReference>